<keyword evidence="2" id="KW-1185">Reference proteome</keyword>
<protein>
    <submittedName>
        <fullName evidence="1">Uncharacterized protein</fullName>
    </submittedName>
</protein>
<evidence type="ECO:0000313" key="2">
    <source>
        <dbReference type="Proteomes" id="UP001295444"/>
    </source>
</evidence>
<dbReference type="Proteomes" id="UP001295444">
    <property type="component" value="Chromosome 01"/>
</dbReference>
<evidence type="ECO:0000313" key="1">
    <source>
        <dbReference type="EMBL" id="CAH2224345.1"/>
    </source>
</evidence>
<dbReference type="EMBL" id="OW240912">
    <property type="protein sequence ID" value="CAH2224345.1"/>
    <property type="molecule type" value="Genomic_DNA"/>
</dbReference>
<proteinExistence type="predicted"/>
<dbReference type="AlphaFoldDB" id="A0AAD1R6A9"/>
<name>A0AAD1R6A9_PELCU</name>
<reference evidence="1" key="1">
    <citation type="submission" date="2022-03" db="EMBL/GenBank/DDBJ databases">
        <authorList>
            <person name="Alioto T."/>
            <person name="Alioto T."/>
            <person name="Gomez Garrido J."/>
        </authorList>
    </citation>
    <scope>NUCLEOTIDE SEQUENCE</scope>
</reference>
<accession>A0AAD1R6A9</accession>
<organism evidence="1 2">
    <name type="scientific">Pelobates cultripes</name>
    <name type="common">Western spadefoot toad</name>
    <dbReference type="NCBI Taxonomy" id="61616"/>
    <lineage>
        <taxon>Eukaryota</taxon>
        <taxon>Metazoa</taxon>
        <taxon>Chordata</taxon>
        <taxon>Craniata</taxon>
        <taxon>Vertebrata</taxon>
        <taxon>Euteleostomi</taxon>
        <taxon>Amphibia</taxon>
        <taxon>Batrachia</taxon>
        <taxon>Anura</taxon>
        <taxon>Pelobatoidea</taxon>
        <taxon>Pelobatidae</taxon>
        <taxon>Pelobates</taxon>
    </lineage>
</organism>
<gene>
    <name evidence="1" type="ORF">PECUL_23A022889</name>
</gene>
<sequence>MTYHYEGDAYIKEVKRRLAWYGPDPSEEVIVLIMHELYDELSSTEVTTYCMKAISMHPALTWEM</sequence>